<feature type="signal peptide" evidence="1">
    <location>
        <begin position="1"/>
        <end position="20"/>
    </location>
</feature>
<gene>
    <name evidence="2" type="ORF">FB473_003049</name>
</gene>
<comment type="caution">
    <text evidence="2">The sequence shown here is derived from an EMBL/GenBank/DDBJ whole genome shotgun (WGS) entry which is preliminary data.</text>
</comment>
<organism evidence="2 3">
    <name type="scientific">Brooklawnia cerclae</name>
    <dbReference type="NCBI Taxonomy" id="349934"/>
    <lineage>
        <taxon>Bacteria</taxon>
        <taxon>Bacillati</taxon>
        <taxon>Actinomycetota</taxon>
        <taxon>Actinomycetes</taxon>
        <taxon>Propionibacteriales</taxon>
        <taxon>Propionibacteriaceae</taxon>
        <taxon>Brooklawnia</taxon>
    </lineage>
</organism>
<evidence type="ECO:0000313" key="3">
    <source>
        <dbReference type="Proteomes" id="UP000749311"/>
    </source>
</evidence>
<sequence>MRRRGTLAAAMALVLAGCTAPVTPLLDQAAALLDEAIAEHGRPVAAIVVRSSELQLNLRSDDGGVTLVTLLPERSETTTASQPVAARPSAEFPVAETVSRASALDDVCEGSWQLDVSTASEAALLSRSACDGNPTSTQLNDTALPALAAEWDDATLTTLWSELELLAPEMSVLSVQLGPEQAYVLLAADATTPEGWAPAWSRSLASPSDSAVVLRQAADGGTPIDLTAVTPQTVAGLVTAGQRAAGIAEADGLSVYIADTGEGPAVTVSKGAQTATLPVGG</sequence>
<evidence type="ECO:0000313" key="2">
    <source>
        <dbReference type="EMBL" id="NIH58354.1"/>
    </source>
</evidence>
<feature type="chain" id="PRO_5047504680" description="Lipoprotein" evidence="1">
    <location>
        <begin position="21"/>
        <end position="281"/>
    </location>
</feature>
<evidence type="ECO:0000256" key="1">
    <source>
        <dbReference type="SAM" id="SignalP"/>
    </source>
</evidence>
<reference evidence="2 3" key="1">
    <citation type="submission" date="2020-02" db="EMBL/GenBank/DDBJ databases">
        <title>Sequencing the genomes of 1000 actinobacteria strains.</title>
        <authorList>
            <person name="Klenk H.-P."/>
        </authorList>
    </citation>
    <scope>NUCLEOTIDE SEQUENCE [LARGE SCALE GENOMIC DNA]</scope>
    <source>
        <strain evidence="2 3">DSM 19609</strain>
    </source>
</reference>
<evidence type="ECO:0008006" key="4">
    <source>
        <dbReference type="Google" id="ProtNLM"/>
    </source>
</evidence>
<accession>A0ABX0SIX5</accession>
<keyword evidence="3" id="KW-1185">Reference proteome</keyword>
<dbReference type="EMBL" id="JAAMOZ010000003">
    <property type="protein sequence ID" value="NIH58354.1"/>
    <property type="molecule type" value="Genomic_DNA"/>
</dbReference>
<protein>
    <recommendedName>
        <fullName evidence="4">Lipoprotein</fullName>
    </recommendedName>
</protein>
<name>A0ABX0SIX5_9ACTN</name>
<dbReference type="PROSITE" id="PS51257">
    <property type="entry name" value="PROKAR_LIPOPROTEIN"/>
    <property type="match status" value="1"/>
</dbReference>
<proteinExistence type="predicted"/>
<keyword evidence="1" id="KW-0732">Signal</keyword>
<dbReference type="Proteomes" id="UP000749311">
    <property type="component" value="Unassembled WGS sequence"/>
</dbReference>
<dbReference type="RefSeq" id="WP_167170580.1">
    <property type="nucleotide sequence ID" value="NZ_BAAAOO010000004.1"/>
</dbReference>